<sequence length="311" mass="35228">MEERILQELKNASAVVTQTYNLKLLTPAAIHGAKPKEKAEFRVTSLRGVLRYWWRASSAALELKNLKDQESCYFGGIDRESGGKSSIRFQLQQHVNSLVQSELLPHRNGIGMKRPALQPGLCICIHMESRKPFTMEENDASKLKNAMELFLMVGSIGQRARRGFGAMQWDQHQFKNVDEYMRRLKELLRSLNREVGISSDAYNNVKLDDGTHLQLYGRPLLVAVWIGEGKERAEDATKKFGEASHLRRGRPSLGAGNKRLASPLWGTVREIGGRYYPIISELHSNEFGNESYKKDRDEFLTHMGVRGIAGN</sequence>
<accession>A0A927BQ35</accession>
<dbReference type="InterPro" id="IPR007522">
    <property type="entry name" value="CRISPR-assoc_prot_TM1795"/>
</dbReference>
<evidence type="ECO:0000313" key="4">
    <source>
        <dbReference type="Proteomes" id="UP000621560"/>
    </source>
</evidence>
<organism evidence="3 4">
    <name type="scientific">Paenibacillus sabuli</name>
    <dbReference type="NCBI Taxonomy" id="2772509"/>
    <lineage>
        <taxon>Bacteria</taxon>
        <taxon>Bacillati</taxon>
        <taxon>Bacillota</taxon>
        <taxon>Bacilli</taxon>
        <taxon>Bacillales</taxon>
        <taxon>Paenibacillaceae</taxon>
        <taxon>Paenibacillus</taxon>
    </lineage>
</organism>
<gene>
    <name evidence="3" type="primary">cmr1</name>
    <name evidence="3" type="ORF">IDH44_00275</name>
</gene>
<keyword evidence="4" id="KW-1185">Reference proteome</keyword>
<dbReference type="NCBIfam" id="TIGR01894">
    <property type="entry name" value="cas_TM1795_cmr1"/>
    <property type="match status" value="1"/>
</dbReference>
<dbReference type="RefSeq" id="WP_190913585.1">
    <property type="nucleotide sequence ID" value="NZ_JACXIZ010000002.1"/>
</dbReference>
<protein>
    <submittedName>
        <fullName evidence="3">Type III-B CRISPR module RAMP protein Cmr1</fullName>
    </submittedName>
</protein>
<evidence type="ECO:0000256" key="1">
    <source>
        <dbReference type="ARBA" id="ARBA00023118"/>
    </source>
</evidence>
<feature type="domain" description="CRISPR type III-associated protein" evidence="2">
    <location>
        <begin position="22"/>
        <end position="167"/>
    </location>
</feature>
<evidence type="ECO:0000313" key="3">
    <source>
        <dbReference type="EMBL" id="MBD2843610.1"/>
    </source>
</evidence>
<dbReference type="InterPro" id="IPR005537">
    <property type="entry name" value="RAMP_III_fam"/>
</dbReference>
<reference evidence="3" key="1">
    <citation type="submission" date="2020-09" db="EMBL/GenBank/DDBJ databases">
        <title>A novel bacterium of genus Paenibacillus, isolated from South China Sea.</title>
        <authorList>
            <person name="Huang H."/>
            <person name="Mo K."/>
            <person name="Hu Y."/>
        </authorList>
    </citation>
    <scope>NUCLEOTIDE SEQUENCE</scope>
    <source>
        <strain evidence="3">IB182496</strain>
    </source>
</reference>
<dbReference type="AlphaFoldDB" id="A0A927BQ35"/>
<keyword evidence="1" id="KW-0051">Antiviral defense</keyword>
<dbReference type="GO" id="GO:0051607">
    <property type="term" value="P:defense response to virus"/>
    <property type="evidence" value="ECO:0007669"/>
    <property type="project" value="UniProtKB-KW"/>
</dbReference>
<evidence type="ECO:0000259" key="2">
    <source>
        <dbReference type="Pfam" id="PF03787"/>
    </source>
</evidence>
<name>A0A927BQ35_9BACL</name>
<proteinExistence type="predicted"/>
<dbReference type="EMBL" id="JACXIZ010000002">
    <property type="protein sequence ID" value="MBD2843610.1"/>
    <property type="molecule type" value="Genomic_DNA"/>
</dbReference>
<dbReference type="Pfam" id="PF03787">
    <property type="entry name" value="RAMPs"/>
    <property type="match status" value="1"/>
</dbReference>
<comment type="caution">
    <text evidence="3">The sequence shown here is derived from an EMBL/GenBank/DDBJ whole genome shotgun (WGS) entry which is preliminary data.</text>
</comment>
<dbReference type="Proteomes" id="UP000621560">
    <property type="component" value="Unassembled WGS sequence"/>
</dbReference>